<gene>
    <name evidence="2" type="ORF">PM10SUCC1_06690</name>
</gene>
<feature type="domain" description="Glycosyltransferase 2-like" evidence="1">
    <location>
        <begin position="8"/>
        <end position="114"/>
    </location>
</feature>
<dbReference type="PANTHER" id="PTHR22916">
    <property type="entry name" value="GLYCOSYLTRANSFERASE"/>
    <property type="match status" value="1"/>
</dbReference>
<comment type="caution">
    <text evidence="2">The sequence shown here is derived from an EMBL/GenBank/DDBJ whole genome shotgun (WGS) entry which is preliminary data.</text>
</comment>
<reference evidence="2" key="1">
    <citation type="submission" date="2022-12" db="EMBL/GenBank/DDBJ databases">
        <title>Reference genome sequencing for broad-spectrum identification of bacterial and archaeal isolates by mass spectrometry.</title>
        <authorList>
            <person name="Sekiguchi Y."/>
            <person name="Tourlousse D.M."/>
        </authorList>
    </citation>
    <scope>NUCLEOTIDE SEQUENCE</scope>
    <source>
        <strain evidence="2">10succ1</strain>
    </source>
</reference>
<dbReference type="GO" id="GO:0016758">
    <property type="term" value="F:hexosyltransferase activity"/>
    <property type="evidence" value="ECO:0007669"/>
    <property type="project" value="UniProtKB-ARBA"/>
</dbReference>
<protein>
    <submittedName>
        <fullName evidence="2">Beta-glycosyltransferase</fullName>
    </submittedName>
</protein>
<dbReference type="InterPro" id="IPR001173">
    <property type="entry name" value="Glyco_trans_2-like"/>
</dbReference>
<dbReference type="CDD" id="cd00761">
    <property type="entry name" value="Glyco_tranf_GTA_type"/>
    <property type="match status" value="1"/>
</dbReference>
<organism evidence="2 3">
    <name type="scientific">Propionigenium maris DSM 9537</name>
    <dbReference type="NCBI Taxonomy" id="1123000"/>
    <lineage>
        <taxon>Bacteria</taxon>
        <taxon>Fusobacteriati</taxon>
        <taxon>Fusobacteriota</taxon>
        <taxon>Fusobacteriia</taxon>
        <taxon>Fusobacteriales</taxon>
        <taxon>Fusobacteriaceae</taxon>
        <taxon>Propionigenium</taxon>
    </lineage>
</organism>
<dbReference type="InterPro" id="IPR029044">
    <property type="entry name" value="Nucleotide-diphossugar_trans"/>
</dbReference>
<accession>A0A9W6GJQ8</accession>
<dbReference type="RefSeq" id="WP_281833436.1">
    <property type="nucleotide sequence ID" value="NZ_BSDY01000002.1"/>
</dbReference>
<dbReference type="AlphaFoldDB" id="A0A9W6GJQ8"/>
<dbReference type="SUPFAM" id="SSF53448">
    <property type="entry name" value="Nucleotide-diphospho-sugar transferases"/>
    <property type="match status" value="1"/>
</dbReference>
<proteinExistence type="predicted"/>
<dbReference type="Pfam" id="PF00535">
    <property type="entry name" value="Glycos_transf_2"/>
    <property type="match status" value="1"/>
</dbReference>
<dbReference type="EMBL" id="BSDY01000002">
    <property type="protein sequence ID" value="GLI55154.1"/>
    <property type="molecule type" value="Genomic_DNA"/>
</dbReference>
<dbReference type="PANTHER" id="PTHR22916:SF3">
    <property type="entry name" value="UDP-GLCNAC:BETAGAL BETA-1,3-N-ACETYLGLUCOSAMINYLTRANSFERASE-LIKE PROTEIN 1"/>
    <property type="match status" value="1"/>
</dbReference>
<evidence type="ECO:0000313" key="2">
    <source>
        <dbReference type="EMBL" id="GLI55154.1"/>
    </source>
</evidence>
<evidence type="ECO:0000259" key="1">
    <source>
        <dbReference type="Pfam" id="PF00535"/>
    </source>
</evidence>
<evidence type="ECO:0000313" key="3">
    <source>
        <dbReference type="Proteomes" id="UP001144471"/>
    </source>
</evidence>
<name>A0A9W6GJQ8_9FUSO</name>
<sequence length="296" mass="34190">MDYKYKFTVFTPSYNRAGLLDRLYNSLKEQTFKDFEWLIVDDGSTDNTEEVVRSYQDEGVLNIRYIKKENGGKHTAVKRGVEEAQGELFLMIDSDDYFTPYGIEGFNEEWEKIEDKESYSSVCCVCKDTKGRIIGTKFPEDVIDSNSMEIREKYGVLGDKAAFTRTDVYREYPFPVFEGERFITEAVVDDLVAMKYKTRFVNKIFCVKEYQEGGLSDNSLKLRVNNPKGTIYYYNQSMEIAKSYKKRLRSAINYMRFCYHAGMGTVEAVSRAKASVLAVVAAAPAWAMYLRDKKEL</sequence>
<dbReference type="Gene3D" id="3.90.550.10">
    <property type="entry name" value="Spore Coat Polysaccharide Biosynthesis Protein SpsA, Chain A"/>
    <property type="match status" value="1"/>
</dbReference>
<keyword evidence="3" id="KW-1185">Reference proteome</keyword>
<dbReference type="Proteomes" id="UP001144471">
    <property type="component" value="Unassembled WGS sequence"/>
</dbReference>